<dbReference type="EMBL" id="JALKFT010000032">
    <property type="protein sequence ID" value="MCK9878352.1"/>
    <property type="molecule type" value="Genomic_DNA"/>
</dbReference>
<reference evidence="1 2" key="1">
    <citation type="submission" date="2022-04" db="EMBL/GenBank/DDBJ databases">
        <title>Genome diversity in the genus Frankia.</title>
        <authorList>
            <person name="Carlos-Shanley C."/>
            <person name="Hahn D."/>
        </authorList>
    </citation>
    <scope>NUCLEOTIDE SEQUENCE [LARGE SCALE GENOMIC DNA]</scope>
    <source>
        <strain evidence="1 2">Ag45/Mut15</strain>
    </source>
</reference>
<evidence type="ECO:0000313" key="2">
    <source>
        <dbReference type="Proteomes" id="UP001201873"/>
    </source>
</evidence>
<dbReference type="RefSeq" id="WP_248826472.1">
    <property type="nucleotide sequence ID" value="NZ_JALKFT010000032.1"/>
</dbReference>
<accession>A0ABT0K487</accession>
<keyword evidence="2" id="KW-1185">Reference proteome</keyword>
<evidence type="ECO:0000313" key="1">
    <source>
        <dbReference type="EMBL" id="MCK9878352.1"/>
    </source>
</evidence>
<sequence>MSTVSSPAGRLPAPAGHRHLRQAHRHLIRRLQIDLLRSSSALCPRLSQGAAWRRRVSHRHHQFV</sequence>
<organism evidence="1 2">
    <name type="scientific">Frankia umida</name>
    <dbReference type="NCBI Taxonomy" id="573489"/>
    <lineage>
        <taxon>Bacteria</taxon>
        <taxon>Bacillati</taxon>
        <taxon>Actinomycetota</taxon>
        <taxon>Actinomycetes</taxon>
        <taxon>Frankiales</taxon>
        <taxon>Frankiaceae</taxon>
        <taxon>Frankia</taxon>
    </lineage>
</organism>
<dbReference type="Proteomes" id="UP001201873">
    <property type="component" value="Unassembled WGS sequence"/>
</dbReference>
<proteinExistence type="predicted"/>
<comment type="caution">
    <text evidence="1">The sequence shown here is derived from an EMBL/GenBank/DDBJ whole genome shotgun (WGS) entry which is preliminary data.</text>
</comment>
<gene>
    <name evidence="1" type="ORF">MXD59_21700</name>
</gene>
<name>A0ABT0K487_9ACTN</name>
<protein>
    <submittedName>
        <fullName evidence="1">Uncharacterized protein</fullName>
    </submittedName>
</protein>